<protein>
    <submittedName>
        <fullName evidence="10">Transforming acidic coiled-coil-containing protein (TACC)</fullName>
    </submittedName>
</protein>
<feature type="compositionally biased region" description="Basic and acidic residues" evidence="8">
    <location>
        <begin position="165"/>
        <end position="180"/>
    </location>
</feature>
<feature type="compositionally biased region" description="Polar residues" evidence="8">
    <location>
        <begin position="63"/>
        <end position="87"/>
    </location>
</feature>
<feature type="compositionally biased region" description="Polar residues" evidence="8">
    <location>
        <begin position="1235"/>
        <end position="1252"/>
    </location>
</feature>
<feature type="compositionally biased region" description="Polar residues" evidence="8">
    <location>
        <begin position="1559"/>
        <end position="1571"/>
    </location>
</feature>
<feature type="compositionally biased region" description="Low complexity" evidence="8">
    <location>
        <begin position="1222"/>
        <end position="1233"/>
    </location>
</feature>
<feature type="region of interest" description="Disordered" evidence="8">
    <location>
        <begin position="1187"/>
        <end position="1272"/>
    </location>
</feature>
<evidence type="ECO:0000313" key="10">
    <source>
        <dbReference type="EMBL" id="BET01856.1"/>
    </source>
</evidence>
<keyword evidence="11" id="KW-1185">Reference proteome</keyword>
<feature type="coiled-coil region" evidence="7">
    <location>
        <begin position="1606"/>
        <end position="1704"/>
    </location>
</feature>
<feature type="compositionally biased region" description="Low complexity" evidence="8">
    <location>
        <begin position="1195"/>
        <end position="1208"/>
    </location>
</feature>
<feature type="coiled-coil region" evidence="7">
    <location>
        <begin position="1748"/>
        <end position="1835"/>
    </location>
</feature>
<keyword evidence="5 7" id="KW-0175">Coiled coil</keyword>
<dbReference type="InterPro" id="IPR039915">
    <property type="entry name" value="TACC"/>
</dbReference>
<dbReference type="InterPro" id="IPR007707">
    <property type="entry name" value="TACC_C"/>
</dbReference>
<dbReference type="Gene3D" id="1.20.5.1700">
    <property type="match status" value="1"/>
</dbReference>
<feature type="compositionally biased region" description="Polar residues" evidence="8">
    <location>
        <begin position="831"/>
        <end position="841"/>
    </location>
</feature>
<feature type="compositionally biased region" description="Low complexity" evidence="8">
    <location>
        <begin position="842"/>
        <end position="856"/>
    </location>
</feature>
<feature type="compositionally biased region" description="Basic and acidic residues" evidence="8">
    <location>
        <begin position="322"/>
        <end position="338"/>
    </location>
</feature>
<feature type="compositionally biased region" description="Polar residues" evidence="8">
    <location>
        <begin position="768"/>
        <end position="777"/>
    </location>
</feature>
<feature type="region of interest" description="Disordered" evidence="8">
    <location>
        <begin position="352"/>
        <end position="397"/>
    </location>
</feature>
<evidence type="ECO:0000256" key="5">
    <source>
        <dbReference type="ARBA" id="ARBA00023054"/>
    </source>
</evidence>
<feature type="compositionally biased region" description="Polar residues" evidence="8">
    <location>
        <begin position="1079"/>
        <end position="1095"/>
    </location>
</feature>
<feature type="compositionally biased region" description="Basic and acidic residues" evidence="8">
    <location>
        <begin position="424"/>
        <end position="438"/>
    </location>
</feature>
<comment type="similarity">
    <text evidence="2">Belongs to the TACC family.</text>
</comment>
<feature type="region of interest" description="Disordered" evidence="8">
    <location>
        <begin position="1"/>
        <end position="200"/>
    </location>
</feature>
<name>A0ABN7BBV8_9HEMI</name>
<feature type="compositionally biased region" description="Polar residues" evidence="8">
    <location>
        <begin position="35"/>
        <end position="44"/>
    </location>
</feature>
<feature type="compositionally biased region" description="Polar residues" evidence="8">
    <location>
        <begin position="364"/>
        <end position="376"/>
    </location>
</feature>
<feature type="domain" description="Transforming acidic coiled-coil-containing protein C-terminal" evidence="9">
    <location>
        <begin position="1649"/>
        <end position="1840"/>
    </location>
</feature>
<evidence type="ECO:0000256" key="3">
    <source>
        <dbReference type="ARBA" id="ARBA00022490"/>
    </source>
</evidence>
<evidence type="ECO:0000256" key="1">
    <source>
        <dbReference type="ARBA" id="ARBA00004245"/>
    </source>
</evidence>
<evidence type="ECO:0000256" key="8">
    <source>
        <dbReference type="SAM" id="MobiDB-lite"/>
    </source>
</evidence>
<proteinExistence type="inferred from homology"/>
<gene>
    <name evidence="10" type="ORF">NTJ_14674</name>
</gene>
<evidence type="ECO:0000256" key="4">
    <source>
        <dbReference type="ARBA" id="ARBA00022553"/>
    </source>
</evidence>
<keyword evidence="3" id="KW-0963">Cytoplasm</keyword>
<evidence type="ECO:0000256" key="7">
    <source>
        <dbReference type="SAM" id="Coils"/>
    </source>
</evidence>
<evidence type="ECO:0000313" key="11">
    <source>
        <dbReference type="Proteomes" id="UP001307889"/>
    </source>
</evidence>
<feature type="compositionally biased region" description="Polar residues" evidence="8">
    <location>
        <begin position="98"/>
        <end position="111"/>
    </location>
</feature>
<feature type="region of interest" description="Disordered" evidence="8">
    <location>
        <begin position="719"/>
        <end position="744"/>
    </location>
</feature>
<feature type="region of interest" description="Disordered" evidence="8">
    <location>
        <begin position="767"/>
        <end position="972"/>
    </location>
</feature>
<reference evidence="10 11" key="1">
    <citation type="submission" date="2023-09" db="EMBL/GenBank/DDBJ databases">
        <title>Nesidiocoris tenuis whole genome shotgun sequence.</title>
        <authorList>
            <person name="Shibata T."/>
            <person name="Shimoda M."/>
            <person name="Kobayashi T."/>
            <person name="Uehara T."/>
        </authorList>
    </citation>
    <scope>NUCLEOTIDE SEQUENCE [LARGE SCALE GENOMIC DNA]</scope>
    <source>
        <strain evidence="10 11">Japan</strain>
    </source>
</reference>
<feature type="region of interest" description="Disordered" evidence="8">
    <location>
        <begin position="411"/>
        <end position="495"/>
    </location>
</feature>
<feature type="compositionally biased region" description="Basic and acidic residues" evidence="8">
    <location>
        <begin position="115"/>
        <end position="132"/>
    </location>
</feature>
<sequence length="1848" mass="196256">MESASRDENSIGGSLGRKSLESNAMESRTRCPLSDVSNQTNPSSKAGGDKTDNPPDSVAADLKTSNSETGGNAISPACSTPVSSVDLDSTDDYASANEEPSSPERQLNLTVLANELDKLHLGTPRHPSDPSEFKFPYSPFQEEVLIDGSPVRNSDDANDNSANSAEDKTPTVRSPEESGKSENAGATPQDEPSGCSSPIFKTPQRIIPAKVVRQSLDESVDSVATNKTFFSIKDESFMSCYSETIGEKTFATPISVSVCASEKLPLGSMPLDESLLGKRLFPADDQLGGDLSANLDPEKMFLEASSIPGFDVTMCDQANSSDGDHHFPPVEESPDGRKRSSSYFINISSMAKRSRISDNGGEPNPSNVEMNASRITPVSPDEQNAEGENGANSLVEPRVLDGSQDVLNKSNASIQQKHTSSQLKNEEDPKRNLDELKSDTIIAGSADLSELQESQSKSVTTHDAKASPARIGPAESMPEPDDPSIHQFYDSSTKDDCMKTAEPVLTADDKADTANPESISSELEAPAEELIAPAAAEDLSISVSSLRIQGNESSDLEVTLPNEADATAGTESLVRSVTADDEIHVESDVSTCSVLNDTAICVHSKSVESIGGQIDKDTSKCVDSDNENNVLNTEVEFSEVEMPSVAEKIQLAPDVGHGEEISKCVSSENLAVPDYVASKSAVDASGVSPCESKVIAKPDLLTESLTQDSSNALEQQVGAPTLSDGLSRHAIPSPTDGSKIIPEQVSSRVLNTSSVDLIEGTPVVVLESTPSPTSASGTHDESRIVSACNSSEIANDVEPAEKSSQKSALEAGSASPKDSAAVIPEKPDGNPTRQASSANVPSSALNTSAANSSVSTPDVVLETKRSPTPGTPDDGLKIVAASAPSGTLKEVVSSTAAEPLQKSAREPGSASSDDGVSVIPEESDEKRFTQNASPADVSTNALNTSPAQLPVATQDVVPETTPLPTSADGSRIVCASNSSGIGATAEESLQESIPEPGAVSHDNVIAVARKSDEKSFTEPASLTNDSCNVLNTSAAHSVVGTPDAVPVPKPSPAAGNPDSEIVCSPVSSGTSADAEPSIATESLQKSTCEPASASPNDGVIPEKLDKSFTLPALADVSSMVSYTSAVHSVVETPDASIIATPDGSRIGSTSPDNPKAAEPSSQKSTCEPVMPQKSLLVDVEKLSTLQSSPADLVAETPDVVPETPDVVPKTAPSPTTPDDRSSILSSSTSPGSSKAVEQSNPAESSQKSTSGAVSPDAIAVIPQKSDENPNTDQAVCFKVEEISQELQNEQPAVNLKKTSFALNDFSPLEKTELPSKVKDEADESALDKFDISPKRTEVCSPVLQAAAARKSLGGGKLPAVTDTPLDSKSADPDLPLGIRRLSCRRLSEILATCSKQRAQLDGDESVDFNSCIRAEALKIAAEIDPLSAGSKNQVDQVVRESVKCVLDKRLCKQLPSCGTWLVGCLLSGTCLWSRPLHMMQSAFSTENNDTEAGPNTADEDFNKEELFVDPSTLDLDFFSQASAKQSAPSKLARQSLFRVFDPLVGQLLSPDVRPPAMAENQSSGEENSSTPPRKDNEEKLIPITPATVKKPSPDSRQGAGGHTPSLRQEISKLQELMLQQEQAHQEKADLVEELRKRIAELEAADPPETESIQKQLKAKEGEIAKLKKELNEQIISNRQLVQVMEEYEKTIAQLVTIKEEGKAQSEREKEAIAAERDAAVQHLSNMEVAFNDVHQKYERAKTVIETLHSNEKELKRSYENAMAALEHQKSVYQKFKQHASDKLQEANAELEKIHREYNGEMARMQAVSKKTELRCKSLEESLEHKMKELEEMTQICDELIGKVSGQGA</sequence>
<keyword evidence="6" id="KW-0206">Cytoskeleton</keyword>
<feature type="compositionally biased region" description="Polar residues" evidence="8">
    <location>
        <begin position="929"/>
        <end position="947"/>
    </location>
</feature>
<feature type="region of interest" description="Disordered" evidence="8">
    <location>
        <begin position="313"/>
        <end position="340"/>
    </location>
</feature>
<organism evidence="10 11">
    <name type="scientific">Nesidiocoris tenuis</name>
    <dbReference type="NCBI Taxonomy" id="355587"/>
    <lineage>
        <taxon>Eukaryota</taxon>
        <taxon>Metazoa</taxon>
        <taxon>Ecdysozoa</taxon>
        <taxon>Arthropoda</taxon>
        <taxon>Hexapoda</taxon>
        <taxon>Insecta</taxon>
        <taxon>Pterygota</taxon>
        <taxon>Neoptera</taxon>
        <taxon>Paraneoptera</taxon>
        <taxon>Hemiptera</taxon>
        <taxon>Heteroptera</taxon>
        <taxon>Panheteroptera</taxon>
        <taxon>Cimicomorpha</taxon>
        <taxon>Miridae</taxon>
        <taxon>Dicyphina</taxon>
        <taxon>Nesidiocoris</taxon>
    </lineage>
</organism>
<comment type="subcellular location">
    <subcellularLocation>
        <location evidence="1">Cytoplasm</location>
        <location evidence="1">Cytoskeleton</location>
    </subcellularLocation>
</comment>
<evidence type="ECO:0000259" key="9">
    <source>
        <dbReference type="Pfam" id="PF05010"/>
    </source>
</evidence>
<feature type="region of interest" description="Disordered" evidence="8">
    <location>
        <begin position="1550"/>
        <end position="1604"/>
    </location>
</feature>
<dbReference type="Pfam" id="PF05010">
    <property type="entry name" value="TACC_C"/>
    <property type="match status" value="1"/>
</dbReference>
<evidence type="ECO:0000256" key="2">
    <source>
        <dbReference type="ARBA" id="ARBA00009423"/>
    </source>
</evidence>
<dbReference type="EMBL" id="AP028921">
    <property type="protein sequence ID" value="BET01856.1"/>
    <property type="molecule type" value="Genomic_DNA"/>
</dbReference>
<evidence type="ECO:0000256" key="6">
    <source>
        <dbReference type="ARBA" id="ARBA00023212"/>
    </source>
</evidence>
<dbReference type="PANTHER" id="PTHR13924">
    <property type="entry name" value="TRANSFORMING ACIDIC COILED-COIL CONTAINING PROTEIN 1/2"/>
    <property type="match status" value="1"/>
</dbReference>
<feature type="compositionally biased region" description="Polar residues" evidence="8">
    <location>
        <begin position="411"/>
        <end position="423"/>
    </location>
</feature>
<dbReference type="Proteomes" id="UP001307889">
    <property type="component" value="Chromosome 13"/>
</dbReference>
<accession>A0ABN7BBV8</accession>
<feature type="region of interest" description="Disordered" evidence="8">
    <location>
        <begin position="1039"/>
        <end position="1101"/>
    </location>
</feature>
<feature type="region of interest" description="Disordered" evidence="8">
    <location>
        <begin position="1133"/>
        <end position="1172"/>
    </location>
</feature>
<keyword evidence="4" id="KW-0597">Phosphoprotein</keyword>
<dbReference type="PANTHER" id="PTHR13924:SF10">
    <property type="entry name" value="TRANSFORMING ACIDIC COILED-COIL PROTEIN, ISOFORM K"/>
    <property type="match status" value="1"/>
</dbReference>